<name>A0A7Z7LHA3_9BACT</name>
<evidence type="ECO:0008006" key="5">
    <source>
        <dbReference type="Google" id="ProtNLM"/>
    </source>
</evidence>
<keyword evidence="4" id="KW-1185">Reference proteome</keyword>
<dbReference type="Gene3D" id="3.30.565.40">
    <property type="entry name" value="Fervidobacterium nodosum Rt17-B1 like"/>
    <property type="match status" value="1"/>
</dbReference>
<evidence type="ECO:0000313" key="3">
    <source>
        <dbReference type="EMBL" id="SSC13967.1"/>
    </source>
</evidence>
<sequence>MKSKDRFSIKEEEEMEMKKALLLLFMISLVVLAMAMTEELPEMVFVSGGNIIYVGGTHITEDSTICAVNLQIPFIEGLTRPGFESYINSLIKSEVEQYSKEIQKMAADAYEASKEDEWPFRTFDVYVVYTAYLSNGILSIDMIFSEFTGGAHPNAARRTYNIDISGNHLVSLKSLFPSEDFENKLNELLFSKIKEREDLWPAEFKGVQPDQGFYLNAGRLYIYFQPYEIGPWASGMPEFSFLLTDLM</sequence>
<feature type="domain" description="DUF3298" evidence="1">
    <location>
        <begin position="174"/>
        <end position="240"/>
    </location>
</feature>
<dbReference type="Pfam" id="PF13739">
    <property type="entry name" value="PdaC"/>
    <property type="match status" value="1"/>
</dbReference>
<dbReference type="InterPro" id="IPR021729">
    <property type="entry name" value="DUF3298"/>
</dbReference>
<dbReference type="Pfam" id="PF11738">
    <property type="entry name" value="DUF3298"/>
    <property type="match status" value="1"/>
</dbReference>
<dbReference type="KEGG" id="minf:MESINF_2527"/>
<feature type="domain" description="Deacetylase PdaC" evidence="2">
    <location>
        <begin position="59"/>
        <end position="154"/>
    </location>
</feature>
<accession>A0A7Z7LHA3</accession>
<reference evidence="3 4" key="1">
    <citation type="submission" date="2017-01" db="EMBL/GenBank/DDBJ databases">
        <authorList>
            <person name="Erauso G."/>
        </authorList>
    </citation>
    <scope>NUCLEOTIDE SEQUENCE [LARGE SCALE GENOMIC DNA]</scope>
    <source>
        <strain evidence="3">MESINF1</strain>
    </source>
</reference>
<protein>
    <recommendedName>
        <fullName evidence="5">DUF3298/DUF4163 domain-containing protein</fullName>
    </recommendedName>
</protein>
<evidence type="ECO:0000313" key="4">
    <source>
        <dbReference type="Proteomes" id="UP000250796"/>
    </source>
</evidence>
<dbReference type="EMBL" id="LS974202">
    <property type="protein sequence ID" value="SSC13967.1"/>
    <property type="molecule type" value="Genomic_DNA"/>
</dbReference>
<organism evidence="3 4">
    <name type="scientific">Mesotoga infera</name>
    <dbReference type="NCBI Taxonomy" id="1236046"/>
    <lineage>
        <taxon>Bacteria</taxon>
        <taxon>Thermotogati</taxon>
        <taxon>Thermotogota</taxon>
        <taxon>Thermotogae</taxon>
        <taxon>Kosmotogales</taxon>
        <taxon>Kosmotogaceae</taxon>
        <taxon>Mesotoga</taxon>
    </lineage>
</organism>
<dbReference type="InterPro" id="IPR037126">
    <property type="entry name" value="PdaC/RsiV-like_sf"/>
</dbReference>
<gene>
    <name evidence="3" type="ORF">MESINF_2527</name>
</gene>
<dbReference type="Proteomes" id="UP000250796">
    <property type="component" value="Chromosome MESINF"/>
</dbReference>
<evidence type="ECO:0000259" key="1">
    <source>
        <dbReference type="Pfam" id="PF11738"/>
    </source>
</evidence>
<dbReference type="InterPro" id="IPR025303">
    <property type="entry name" value="PdaC"/>
</dbReference>
<evidence type="ECO:0000259" key="2">
    <source>
        <dbReference type="Pfam" id="PF13739"/>
    </source>
</evidence>
<dbReference type="Gene3D" id="3.90.640.20">
    <property type="entry name" value="Heat-shock cognate protein, ATPase"/>
    <property type="match status" value="1"/>
</dbReference>
<dbReference type="AlphaFoldDB" id="A0A7Z7LHA3"/>
<proteinExistence type="predicted"/>